<dbReference type="InterPro" id="IPR000780">
    <property type="entry name" value="CheR_MeTrfase"/>
</dbReference>
<dbReference type="PANTHER" id="PTHR24422:SF26">
    <property type="entry name" value="CHEMOTAXIS PROTEIN METHYLTRANSFERASE"/>
    <property type="match status" value="1"/>
</dbReference>
<sequence>MQQGNTLAPLPGLSSKDFLRIKTYVEKNLGIRLPAAKQVMVESRLRKHIIRLGKSGFSDYCDFLFDSNEGKKHIQEFVDLITTNKTDFYREPGHFDFLSSSVLTKFSAASGEVFRIWSCGCSTGEEPYTIAMVMEEYFRQNRRFVYEIFASDISSRVLENARSGIYEYPRIENLPMDLIKRYFLKSRDSARSQVRIKPELRGKIRFYQLNLLSEKYPLPKNLDVIFFRNVMIYFEKPTQQKIISKLCEHLKPGGYLFLGHSESLTGIETDLHNVAATVYKKSSDALKNNFRKLA</sequence>
<keyword evidence="3" id="KW-0489">Methyltransferase</keyword>
<dbReference type="STRING" id="1963862.B4O97_03020"/>
<dbReference type="RefSeq" id="WP_083048207.1">
    <property type="nucleotide sequence ID" value="NZ_CAXXQO010000002.1"/>
</dbReference>
<gene>
    <name evidence="7" type="ORF">B4O97_03020</name>
</gene>
<dbReference type="EC" id="2.1.1.80" evidence="2"/>
<dbReference type="SUPFAM" id="SSF47757">
    <property type="entry name" value="Chemotaxis receptor methyltransferase CheR, N-terminal domain"/>
    <property type="match status" value="1"/>
</dbReference>
<dbReference type="Gene3D" id="1.10.155.10">
    <property type="entry name" value="Chemotaxis receptor methyltransferase CheR, N-terminal domain"/>
    <property type="match status" value="1"/>
</dbReference>
<evidence type="ECO:0000256" key="4">
    <source>
        <dbReference type="ARBA" id="ARBA00022679"/>
    </source>
</evidence>
<reference evidence="7 8" key="1">
    <citation type="submission" date="2017-03" db="EMBL/GenBank/DDBJ databases">
        <title>Draft Genome sequence of Marispirochaeta sp. strain JC444.</title>
        <authorList>
            <person name="Shivani Y."/>
            <person name="Subhash Y."/>
            <person name="Sasikala C."/>
            <person name="Ramana C."/>
        </authorList>
    </citation>
    <scope>NUCLEOTIDE SEQUENCE [LARGE SCALE GENOMIC DNA]</scope>
    <source>
        <strain evidence="7 8">JC444</strain>
    </source>
</reference>
<dbReference type="InterPro" id="IPR022642">
    <property type="entry name" value="CheR_C"/>
</dbReference>
<dbReference type="InterPro" id="IPR029063">
    <property type="entry name" value="SAM-dependent_MTases_sf"/>
</dbReference>
<dbReference type="InterPro" id="IPR026024">
    <property type="entry name" value="Chemotaxis_MeTrfase_CheR"/>
</dbReference>
<keyword evidence="4" id="KW-0808">Transferase</keyword>
<protein>
    <recommendedName>
        <fullName evidence="2">protein-glutamate O-methyltransferase</fullName>
        <ecNumber evidence="2">2.1.1.80</ecNumber>
    </recommendedName>
</protein>
<feature type="domain" description="CheR-type methyltransferase" evidence="6">
    <location>
        <begin position="6"/>
        <end position="284"/>
    </location>
</feature>
<dbReference type="PANTHER" id="PTHR24422">
    <property type="entry name" value="CHEMOTAXIS PROTEIN METHYLTRANSFERASE"/>
    <property type="match status" value="1"/>
</dbReference>
<accession>A0A1Y1S170</accession>
<dbReference type="PIRSF" id="PIRSF000410">
    <property type="entry name" value="CheR"/>
    <property type="match status" value="1"/>
</dbReference>
<dbReference type="Pfam" id="PF01739">
    <property type="entry name" value="CheR"/>
    <property type="match status" value="1"/>
</dbReference>
<dbReference type="CDD" id="cd02440">
    <property type="entry name" value="AdoMet_MTases"/>
    <property type="match status" value="1"/>
</dbReference>
<name>A0A1Y1S170_9SPIO</name>
<evidence type="ECO:0000313" key="8">
    <source>
        <dbReference type="Proteomes" id="UP000192343"/>
    </source>
</evidence>
<organism evidence="7 8">
    <name type="scientific">Marispirochaeta aestuarii</name>
    <dbReference type="NCBI Taxonomy" id="1963862"/>
    <lineage>
        <taxon>Bacteria</taxon>
        <taxon>Pseudomonadati</taxon>
        <taxon>Spirochaetota</taxon>
        <taxon>Spirochaetia</taxon>
        <taxon>Spirochaetales</taxon>
        <taxon>Spirochaetaceae</taxon>
        <taxon>Marispirochaeta</taxon>
    </lineage>
</organism>
<evidence type="ECO:0000259" key="6">
    <source>
        <dbReference type="PROSITE" id="PS50123"/>
    </source>
</evidence>
<dbReference type="GO" id="GO:0008983">
    <property type="term" value="F:protein-glutamate O-methyltransferase activity"/>
    <property type="evidence" value="ECO:0007669"/>
    <property type="project" value="UniProtKB-EC"/>
</dbReference>
<dbReference type="OrthoDB" id="9816309at2"/>
<dbReference type="InterPro" id="IPR050903">
    <property type="entry name" value="Bact_Chemotaxis_MeTrfase"/>
</dbReference>
<evidence type="ECO:0000256" key="5">
    <source>
        <dbReference type="ARBA" id="ARBA00022691"/>
    </source>
</evidence>
<dbReference type="EMBL" id="MWQY01000003">
    <property type="protein sequence ID" value="ORC37177.1"/>
    <property type="molecule type" value="Genomic_DNA"/>
</dbReference>
<proteinExistence type="predicted"/>
<dbReference type="Pfam" id="PF03705">
    <property type="entry name" value="CheR_N"/>
    <property type="match status" value="1"/>
</dbReference>
<evidence type="ECO:0000256" key="1">
    <source>
        <dbReference type="ARBA" id="ARBA00001541"/>
    </source>
</evidence>
<dbReference type="Proteomes" id="UP000192343">
    <property type="component" value="Unassembled WGS sequence"/>
</dbReference>
<dbReference type="SUPFAM" id="SSF53335">
    <property type="entry name" value="S-adenosyl-L-methionine-dependent methyltransferases"/>
    <property type="match status" value="1"/>
</dbReference>
<comment type="catalytic activity">
    <reaction evidence="1">
        <text>L-glutamyl-[protein] + S-adenosyl-L-methionine = [protein]-L-glutamate 5-O-methyl ester + S-adenosyl-L-homocysteine</text>
        <dbReference type="Rhea" id="RHEA:24452"/>
        <dbReference type="Rhea" id="RHEA-COMP:10208"/>
        <dbReference type="Rhea" id="RHEA-COMP:10311"/>
        <dbReference type="ChEBI" id="CHEBI:29973"/>
        <dbReference type="ChEBI" id="CHEBI:57856"/>
        <dbReference type="ChEBI" id="CHEBI:59789"/>
        <dbReference type="ChEBI" id="CHEBI:82795"/>
        <dbReference type="EC" id="2.1.1.80"/>
    </reaction>
</comment>
<dbReference type="InterPro" id="IPR036804">
    <property type="entry name" value="CheR_N_sf"/>
</dbReference>
<keyword evidence="8" id="KW-1185">Reference proteome</keyword>
<evidence type="ECO:0000256" key="3">
    <source>
        <dbReference type="ARBA" id="ARBA00022603"/>
    </source>
</evidence>
<dbReference type="PROSITE" id="PS50123">
    <property type="entry name" value="CHER"/>
    <property type="match status" value="1"/>
</dbReference>
<dbReference type="GO" id="GO:0032259">
    <property type="term" value="P:methylation"/>
    <property type="evidence" value="ECO:0007669"/>
    <property type="project" value="UniProtKB-KW"/>
</dbReference>
<comment type="caution">
    <text evidence="7">The sequence shown here is derived from an EMBL/GenBank/DDBJ whole genome shotgun (WGS) entry which is preliminary data.</text>
</comment>
<dbReference type="Gene3D" id="3.40.50.150">
    <property type="entry name" value="Vaccinia Virus protein VP39"/>
    <property type="match status" value="1"/>
</dbReference>
<evidence type="ECO:0000256" key="2">
    <source>
        <dbReference type="ARBA" id="ARBA00012534"/>
    </source>
</evidence>
<dbReference type="SMART" id="SM00138">
    <property type="entry name" value="MeTrc"/>
    <property type="match status" value="1"/>
</dbReference>
<dbReference type="AlphaFoldDB" id="A0A1Y1S170"/>
<dbReference type="InterPro" id="IPR022641">
    <property type="entry name" value="CheR_N"/>
</dbReference>
<keyword evidence="5" id="KW-0949">S-adenosyl-L-methionine</keyword>
<evidence type="ECO:0000313" key="7">
    <source>
        <dbReference type="EMBL" id="ORC37177.1"/>
    </source>
</evidence>
<dbReference type="PRINTS" id="PR00996">
    <property type="entry name" value="CHERMTFRASE"/>
</dbReference>